<dbReference type="EMBL" id="BFEA01000985">
    <property type="protein sequence ID" value="GBG92011.1"/>
    <property type="molecule type" value="Genomic_DNA"/>
</dbReference>
<feature type="compositionally biased region" description="Basic and acidic residues" evidence="1">
    <location>
        <begin position="79"/>
        <end position="88"/>
    </location>
</feature>
<evidence type="ECO:0000313" key="3">
    <source>
        <dbReference type="Proteomes" id="UP000265515"/>
    </source>
</evidence>
<evidence type="ECO:0000313" key="2">
    <source>
        <dbReference type="EMBL" id="GBG92011.1"/>
    </source>
</evidence>
<sequence>MSSAASGAAAELHYPGYVCSVGGEGEGAGGTMWIDTRVSKIRAEELKLKESNGQHGCGNRMEWEQVHACQKSQNGEQQKAVEGREGRRGNGSSSCNCWSKAIAQKGRFDEEGGGRGGEGGGGGGGVGT</sequence>
<dbReference type="Gramene" id="GBG92011">
    <property type="protein sequence ID" value="GBG92011"/>
    <property type="gene ID" value="CBR_g54106"/>
</dbReference>
<reference evidence="2 3" key="1">
    <citation type="journal article" date="2018" name="Cell">
        <title>The Chara Genome: Secondary Complexity and Implications for Plant Terrestrialization.</title>
        <authorList>
            <person name="Nishiyama T."/>
            <person name="Sakayama H."/>
            <person name="Vries J.D."/>
            <person name="Buschmann H."/>
            <person name="Saint-Marcoux D."/>
            <person name="Ullrich K.K."/>
            <person name="Haas F.B."/>
            <person name="Vanderstraeten L."/>
            <person name="Becker D."/>
            <person name="Lang D."/>
            <person name="Vosolsobe S."/>
            <person name="Rombauts S."/>
            <person name="Wilhelmsson P.K.I."/>
            <person name="Janitza P."/>
            <person name="Kern R."/>
            <person name="Heyl A."/>
            <person name="Rumpler F."/>
            <person name="Villalobos L.I.A.C."/>
            <person name="Clay J.M."/>
            <person name="Skokan R."/>
            <person name="Toyoda A."/>
            <person name="Suzuki Y."/>
            <person name="Kagoshima H."/>
            <person name="Schijlen E."/>
            <person name="Tajeshwar N."/>
            <person name="Catarino B."/>
            <person name="Hetherington A.J."/>
            <person name="Saltykova A."/>
            <person name="Bonnot C."/>
            <person name="Breuninger H."/>
            <person name="Symeonidi A."/>
            <person name="Radhakrishnan G.V."/>
            <person name="Van Nieuwerburgh F."/>
            <person name="Deforce D."/>
            <person name="Chang C."/>
            <person name="Karol K.G."/>
            <person name="Hedrich R."/>
            <person name="Ulvskov P."/>
            <person name="Glockner G."/>
            <person name="Delwiche C.F."/>
            <person name="Petrasek J."/>
            <person name="Van de Peer Y."/>
            <person name="Friml J."/>
            <person name="Beilby M."/>
            <person name="Dolan L."/>
            <person name="Kohara Y."/>
            <person name="Sugano S."/>
            <person name="Fujiyama A."/>
            <person name="Delaux P.-M."/>
            <person name="Quint M."/>
            <person name="TheiBen G."/>
            <person name="Hagemann M."/>
            <person name="Harholt J."/>
            <person name="Dunand C."/>
            <person name="Zachgo S."/>
            <person name="Langdale J."/>
            <person name="Maumus F."/>
            <person name="Straeten D.V.D."/>
            <person name="Gould S.B."/>
            <person name="Rensing S.A."/>
        </authorList>
    </citation>
    <scope>NUCLEOTIDE SEQUENCE [LARGE SCALE GENOMIC DNA]</scope>
    <source>
        <strain evidence="2 3">S276</strain>
    </source>
</reference>
<name>A0A388MBQ7_CHABU</name>
<evidence type="ECO:0000256" key="1">
    <source>
        <dbReference type="SAM" id="MobiDB-lite"/>
    </source>
</evidence>
<keyword evidence="3" id="KW-1185">Reference proteome</keyword>
<dbReference type="AlphaFoldDB" id="A0A388MBQ7"/>
<feature type="compositionally biased region" description="Gly residues" evidence="1">
    <location>
        <begin position="114"/>
        <end position="128"/>
    </location>
</feature>
<comment type="caution">
    <text evidence="2">The sequence shown here is derived from an EMBL/GenBank/DDBJ whole genome shotgun (WGS) entry which is preliminary data.</text>
</comment>
<organism evidence="2 3">
    <name type="scientific">Chara braunii</name>
    <name type="common">Braun's stonewort</name>
    <dbReference type="NCBI Taxonomy" id="69332"/>
    <lineage>
        <taxon>Eukaryota</taxon>
        <taxon>Viridiplantae</taxon>
        <taxon>Streptophyta</taxon>
        <taxon>Charophyceae</taxon>
        <taxon>Charales</taxon>
        <taxon>Characeae</taxon>
        <taxon>Chara</taxon>
    </lineage>
</organism>
<proteinExistence type="predicted"/>
<protein>
    <submittedName>
        <fullName evidence="2">Uncharacterized protein</fullName>
    </submittedName>
</protein>
<gene>
    <name evidence="2" type="ORF">CBR_g54106</name>
</gene>
<accession>A0A388MBQ7</accession>
<dbReference type="Proteomes" id="UP000265515">
    <property type="component" value="Unassembled WGS sequence"/>
</dbReference>
<feature type="region of interest" description="Disordered" evidence="1">
    <location>
        <begin position="68"/>
        <end position="128"/>
    </location>
</feature>